<feature type="binding site" evidence="1">
    <location>
        <position position="73"/>
    </location>
    <ligand>
        <name>Mg(2+)</name>
        <dbReference type="ChEBI" id="CHEBI:18420"/>
        <label>1</label>
    </ligand>
</feature>
<feature type="binding site" evidence="1">
    <location>
        <position position="184"/>
    </location>
    <ligand>
        <name>ATP</name>
        <dbReference type="ChEBI" id="CHEBI:30616"/>
    </ligand>
</feature>
<feature type="binding site" evidence="1">
    <location>
        <position position="74"/>
    </location>
    <ligand>
        <name>Mg(2+)</name>
        <dbReference type="ChEBI" id="CHEBI:18420"/>
        <label>1</label>
    </ligand>
</feature>
<dbReference type="GO" id="GO:0009229">
    <property type="term" value="P:thiamine diphosphate biosynthetic process"/>
    <property type="evidence" value="ECO:0007669"/>
    <property type="project" value="UniProtKB-UniRule"/>
</dbReference>
<feature type="binding site" evidence="1">
    <location>
        <position position="159"/>
    </location>
    <ligand>
        <name>Mg(2+)</name>
        <dbReference type="ChEBI" id="CHEBI:18420"/>
        <label>1</label>
    </ligand>
</feature>
<dbReference type="Gene3D" id="3.30.1330.10">
    <property type="entry name" value="PurM-like, N-terminal domain"/>
    <property type="match status" value="1"/>
</dbReference>
<feature type="binding site" evidence="1">
    <location>
        <position position="108"/>
    </location>
    <ligand>
        <name>Mg(2+)</name>
        <dbReference type="ChEBI" id="CHEBI:18420"/>
        <label>4</label>
    </ligand>
</feature>
<keyword evidence="1" id="KW-0547">Nucleotide-binding</keyword>
<comment type="caution">
    <text evidence="1">Lacks conserved residue(s) required for the propagation of feature annotation.</text>
</comment>
<feature type="binding site" evidence="1">
    <location>
        <position position="81"/>
    </location>
    <ligand>
        <name>substrate</name>
    </ligand>
</feature>
<dbReference type="HAMAP" id="MF_02128">
    <property type="entry name" value="TMP_kinase"/>
    <property type="match status" value="1"/>
</dbReference>
<comment type="miscellaneous">
    <text evidence="1">Reaction mechanism of ThiL seems to utilize a direct, inline transfer of the gamma-phosphate of ATP to TMP rather than a phosphorylated enzyme intermediate.</text>
</comment>
<dbReference type="Gene3D" id="3.90.650.10">
    <property type="entry name" value="PurM-like C-terminal domain"/>
    <property type="match status" value="1"/>
</dbReference>
<dbReference type="GO" id="GO:0009228">
    <property type="term" value="P:thiamine biosynthetic process"/>
    <property type="evidence" value="ECO:0007669"/>
    <property type="project" value="UniProtKB-KW"/>
</dbReference>
<dbReference type="PANTHER" id="PTHR30270:SF0">
    <property type="entry name" value="THIAMINE-MONOPHOSPHATE KINASE"/>
    <property type="match status" value="1"/>
</dbReference>
<feature type="binding site" evidence="1">
    <location>
        <position position="252"/>
    </location>
    <ligand>
        <name>Mg(2+)</name>
        <dbReference type="ChEBI" id="CHEBI:18420"/>
        <label>3</label>
    </ligand>
</feature>
<dbReference type="CDD" id="cd02194">
    <property type="entry name" value="ThiL"/>
    <property type="match status" value="1"/>
</dbReference>
<feature type="binding site" evidence="1">
    <location>
        <position position="72"/>
    </location>
    <ligand>
        <name>Mg(2+)</name>
        <dbReference type="ChEBI" id="CHEBI:18420"/>
        <label>4</label>
    </ligand>
</feature>
<dbReference type="GO" id="GO:0005524">
    <property type="term" value="F:ATP binding"/>
    <property type="evidence" value="ECO:0007669"/>
    <property type="project" value="UniProtKB-UniRule"/>
</dbReference>
<feature type="region of interest" description="Disordered" evidence="2">
    <location>
        <begin position="1"/>
        <end position="23"/>
    </location>
</feature>
<dbReference type="UniPathway" id="UPA00060">
    <property type="reaction ID" value="UER00142"/>
</dbReference>
<dbReference type="Proteomes" id="UP000053512">
    <property type="component" value="Unassembled WGS sequence"/>
</dbReference>
<keyword evidence="1" id="KW-0460">Magnesium</keyword>
<comment type="function">
    <text evidence="1">Catalyzes the ATP-dependent phosphorylation of thiamine-monophosphate (TMP) to form thiamine-pyrophosphate (TPP), the active form of vitamin B1.</text>
</comment>
<evidence type="ECO:0000256" key="2">
    <source>
        <dbReference type="SAM" id="MobiDB-lite"/>
    </source>
</evidence>
<evidence type="ECO:0000259" key="3">
    <source>
        <dbReference type="Pfam" id="PF00586"/>
    </source>
</evidence>
<sequence length="368" mass="37331">MTRPPAEQPPVPHAPPGTGPTVGELSEAELLERVLPLLLRPAAPRPGADRVLVGPGDDCAVVAAPDGRYVITTDTQVQDQDFRLAWAGGAVTTGYDTGMKCAAQNLADVAAMGAVPSAVVVSLTLPPETPLSWPLDFARGLVAGLETMGADRCAVVGGDLGAGRELSVTATVTGDLEGREPVLRSGAGRGGKVALAGTTGRAAAGVALLEDRRYRPGRDEALDALAAAQLRPCAPVPAGPAAARAGATAMIDLSDGLLRDAGRVAAASGVVVDLDAAAVEGLAGPLRPAARLLGTDPRDWVLTGGEDHGLLAVFPPDVPLPGMFRAIGSCAPAPPAHDDTLPRVLLDGRAPHLALGHPVGEGWDHFEP</sequence>
<keyword evidence="1" id="KW-0479">Metal-binding</keyword>
<comment type="similarity">
    <text evidence="1">Belongs to the thiamine-monophosphate kinase family.</text>
</comment>
<dbReference type="EC" id="2.7.4.16" evidence="1"/>
<feature type="binding site" evidence="1">
    <location>
        <position position="108"/>
    </location>
    <ligand>
        <name>Mg(2+)</name>
        <dbReference type="ChEBI" id="CHEBI:18420"/>
        <label>3</label>
    </ligand>
</feature>
<comment type="pathway">
    <text evidence="1">Cofactor biosynthesis; thiamine diphosphate biosynthesis; thiamine diphosphate from thiamine phosphate: step 1/1.</text>
</comment>
<reference evidence="5" key="1">
    <citation type="submission" date="2015-12" db="EMBL/GenBank/DDBJ databases">
        <authorList>
            <person name="Nair G.R."/>
            <person name="Kaur G."/>
            <person name="Mayilraj S."/>
        </authorList>
    </citation>
    <scope>NUCLEOTIDE SEQUENCE [LARGE SCALE GENOMIC DNA]</scope>
    <source>
        <strain evidence="5">CD08_4</strain>
    </source>
</reference>
<dbReference type="InterPro" id="IPR036921">
    <property type="entry name" value="PurM-like_N_sf"/>
</dbReference>
<dbReference type="AlphaFoldDB" id="A0A0W8I7J9"/>
<evidence type="ECO:0000313" key="5">
    <source>
        <dbReference type="Proteomes" id="UP000053512"/>
    </source>
</evidence>
<dbReference type="RefSeq" id="WP_058874637.1">
    <property type="nucleotide sequence ID" value="NZ_LQBK01000033.1"/>
</dbReference>
<dbReference type="GO" id="GO:0009030">
    <property type="term" value="F:thiamine-phosphate kinase activity"/>
    <property type="evidence" value="ECO:0007669"/>
    <property type="project" value="UniProtKB-UniRule"/>
</dbReference>
<dbReference type="EMBL" id="LQBK01000033">
    <property type="protein sequence ID" value="KUG55375.1"/>
    <property type="molecule type" value="Genomic_DNA"/>
</dbReference>
<feature type="binding site" evidence="1">
    <location>
        <position position="58"/>
    </location>
    <ligand>
        <name>Mg(2+)</name>
        <dbReference type="ChEBI" id="CHEBI:18420"/>
        <label>4</label>
    </ligand>
</feature>
<feature type="binding site" evidence="1">
    <location>
        <position position="363"/>
    </location>
    <ligand>
        <name>substrate</name>
    </ligand>
</feature>
<dbReference type="PANTHER" id="PTHR30270">
    <property type="entry name" value="THIAMINE-MONOPHOSPHATE KINASE"/>
    <property type="match status" value="1"/>
</dbReference>
<feature type="binding site" evidence="1">
    <location>
        <position position="74"/>
    </location>
    <ligand>
        <name>Mg(2+)</name>
        <dbReference type="ChEBI" id="CHEBI:18420"/>
        <label>2</label>
    </ligand>
</feature>
<dbReference type="STRING" id="136273.GY22_14155"/>
<proteinExistence type="inferred from homology"/>
<dbReference type="InterPro" id="IPR016188">
    <property type="entry name" value="PurM-like_N"/>
</dbReference>
<dbReference type="InterPro" id="IPR036676">
    <property type="entry name" value="PurM-like_C_sf"/>
</dbReference>
<feature type="domain" description="PurM-like N-terminal" evidence="3">
    <location>
        <begin position="56"/>
        <end position="174"/>
    </location>
</feature>
<name>A0A0W8I7J9_KOCRO</name>
<keyword evidence="1" id="KW-0067">ATP-binding</keyword>
<feature type="binding site" evidence="1">
    <location>
        <position position="255"/>
    </location>
    <ligand>
        <name>Mg(2+)</name>
        <dbReference type="ChEBI" id="CHEBI:18420"/>
        <label>5</label>
    </ligand>
</feature>
<comment type="catalytic activity">
    <reaction evidence="1">
        <text>thiamine phosphate + ATP = thiamine diphosphate + ADP</text>
        <dbReference type="Rhea" id="RHEA:15913"/>
        <dbReference type="ChEBI" id="CHEBI:30616"/>
        <dbReference type="ChEBI" id="CHEBI:37575"/>
        <dbReference type="ChEBI" id="CHEBI:58937"/>
        <dbReference type="ChEBI" id="CHEBI:456216"/>
        <dbReference type="EC" id="2.7.4.16"/>
    </reaction>
</comment>
<feature type="binding site" evidence="1">
    <location>
        <position position="58"/>
    </location>
    <ligand>
        <name>Mg(2+)</name>
        <dbReference type="ChEBI" id="CHEBI:18420"/>
        <label>3</label>
    </ligand>
</feature>
<dbReference type="Pfam" id="PF00586">
    <property type="entry name" value="AIRS"/>
    <property type="match status" value="1"/>
</dbReference>
<feature type="binding site" evidence="1">
    <location>
        <begin position="158"/>
        <end position="159"/>
    </location>
    <ligand>
        <name>ATP</name>
        <dbReference type="ChEBI" id="CHEBI:30616"/>
    </ligand>
</feature>
<dbReference type="eggNOG" id="COG0611">
    <property type="taxonomic scope" value="Bacteria"/>
</dbReference>
<feature type="compositionally biased region" description="Pro residues" evidence="2">
    <location>
        <begin position="1"/>
        <end position="18"/>
    </location>
</feature>
<feature type="binding site" evidence="1">
    <location>
        <position position="306"/>
    </location>
    <ligand>
        <name>substrate</name>
    </ligand>
</feature>
<dbReference type="InterPro" id="IPR006283">
    <property type="entry name" value="ThiL-like"/>
</dbReference>
<organism evidence="4 5">
    <name type="scientific">Kocuria rosea subsp. polaris</name>
    <dbReference type="NCBI Taxonomy" id="136273"/>
    <lineage>
        <taxon>Bacteria</taxon>
        <taxon>Bacillati</taxon>
        <taxon>Actinomycetota</taxon>
        <taxon>Actinomycetes</taxon>
        <taxon>Micrococcales</taxon>
        <taxon>Micrococcaceae</taxon>
        <taxon>Kocuria</taxon>
    </lineage>
</organism>
<accession>A0A0W8I7J9</accession>
<feature type="binding site" evidence="1">
    <location>
        <position position="254"/>
    </location>
    <ligand>
        <name>ATP</name>
        <dbReference type="ChEBI" id="CHEBI:30616"/>
    </ligand>
</feature>
<protein>
    <recommendedName>
        <fullName evidence="1">Thiamine-monophosphate kinase</fullName>
        <shortName evidence="1">TMP kinase</shortName>
        <shortName evidence="1">Thiamine-phosphate kinase</shortName>
        <ecNumber evidence="1">2.7.4.16</ecNumber>
    </recommendedName>
</protein>
<gene>
    <name evidence="1" type="primary">thiL</name>
    <name evidence="4" type="ORF">AVL61_04320</name>
</gene>
<dbReference type="NCBIfam" id="TIGR01379">
    <property type="entry name" value="thiL"/>
    <property type="match status" value="1"/>
</dbReference>
<evidence type="ECO:0000256" key="1">
    <source>
        <dbReference type="HAMAP-Rule" id="MF_02128"/>
    </source>
</evidence>
<evidence type="ECO:0000313" key="4">
    <source>
        <dbReference type="EMBL" id="KUG55375.1"/>
    </source>
</evidence>
<dbReference type="SUPFAM" id="SSF56042">
    <property type="entry name" value="PurM C-terminal domain-like"/>
    <property type="match status" value="1"/>
</dbReference>
<keyword evidence="1 4" id="KW-0418">Kinase</keyword>
<comment type="caution">
    <text evidence="4">The sequence shown here is derived from an EMBL/GenBank/DDBJ whole genome shotgun (WGS) entry which is preliminary data.</text>
</comment>
<dbReference type="SUPFAM" id="SSF55326">
    <property type="entry name" value="PurM N-terminal domain-like"/>
    <property type="match status" value="1"/>
</dbReference>
<keyword evidence="1" id="KW-0784">Thiamine biosynthesis</keyword>
<keyword evidence="1" id="KW-0808">Transferase</keyword>
<feature type="binding site" evidence="1">
    <location>
        <position position="108"/>
    </location>
    <ligand>
        <name>Mg(2+)</name>
        <dbReference type="ChEBI" id="CHEBI:18420"/>
        <label>2</label>
    </ligand>
</feature>
<dbReference type="GO" id="GO:0000287">
    <property type="term" value="F:magnesium ion binding"/>
    <property type="evidence" value="ECO:0007669"/>
    <property type="project" value="UniProtKB-UniRule"/>
</dbReference>